<dbReference type="Gene3D" id="1.10.3430.10">
    <property type="entry name" value="Ammonium transporter AmtB like domains"/>
    <property type="match status" value="1"/>
</dbReference>
<feature type="domain" description="Ammonium transporter AmtB-like" evidence="9">
    <location>
        <begin position="2"/>
        <end position="77"/>
    </location>
</feature>
<dbReference type="Proteomes" id="UP001381693">
    <property type="component" value="Unassembled WGS sequence"/>
</dbReference>
<dbReference type="PANTHER" id="PTHR11730">
    <property type="entry name" value="AMMONIUM TRANSPORTER"/>
    <property type="match status" value="1"/>
</dbReference>
<evidence type="ECO:0000256" key="3">
    <source>
        <dbReference type="ARBA" id="ARBA00022448"/>
    </source>
</evidence>
<comment type="subcellular location">
    <subcellularLocation>
        <location evidence="1">Membrane</location>
        <topology evidence="1">Multi-pass membrane protein</topology>
    </subcellularLocation>
</comment>
<feature type="transmembrane region" description="Helical" evidence="8">
    <location>
        <begin position="37"/>
        <end position="59"/>
    </location>
</feature>
<evidence type="ECO:0000313" key="10">
    <source>
        <dbReference type="EMBL" id="KAK7074346.1"/>
    </source>
</evidence>
<keyword evidence="5 8" id="KW-1133">Transmembrane helix</keyword>
<name>A0AAN8ZZB7_HALRR</name>
<accession>A0AAN8ZZB7</accession>
<sequence length="133" mass="14773">LGGMAYWLVGYALAFGEGNGFCGTEFWASVGVPDEKLAFWFFQFVFAATAATIVSGSMAERCAFNAYFIYSVALTEIRSSAQPVHQRKHKFAAGAQMMRQNFSPMKNGSTKMSCSHVLRKRILTDIWDGIYSI</sequence>
<feature type="non-terminal residue" evidence="10">
    <location>
        <position position="1"/>
    </location>
</feature>
<evidence type="ECO:0000256" key="8">
    <source>
        <dbReference type="SAM" id="Phobius"/>
    </source>
</evidence>
<gene>
    <name evidence="10" type="primary">amt-1_1</name>
    <name evidence="10" type="ORF">SK128_003534</name>
</gene>
<dbReference type="PANTHER" id="PTHR11730:SF6">
    <property type="entry name" value="AMMONIUM TRANSPORTER"/>
    <property type="match status" value="1"/>
</dbReference>
<reference evidence="10 11" key="1">
    <citation type="submission" date="2023-11" db="EMBL/GenBank/DDBJ databases">
        <title>Halocaridina rubra genome assembly.</title>
        <authorList>
            <person name="Smith C."/>
        </authorList>
    </citation>
    <scope>NUCLEOTIDE SEQUENCE [LARGE SCALE GENOMIC DNA]</scope>
    <source>
        <strain evidence="10">EP-1</strain>
        <tissue evidence="10">Whole</tissue>
    </source>
</reference>
<dbReference type="Pfam" id="PF00909">
    <property type="entry name" value="Ammonium_transp"/>
    <property type="match status" value="1"/>
</dbReference>
<evidence type="ECO:0000313" key="11">
    <source>
        <dbReference type="Proteomes" id="UP001381693"/>
    </source>
</evidence>
<dbReference type="GO" id="GO:0008519">
    <property type="term" value="F:ammonium channel activity"/>
    <property type="evidence" value="ECO:0007669"/>
    <property type="project" value="InterPro"/>
</dbReference>
<evidence type="ECO:0000256" key="1">
    <source>
        <dbReference type="ARBA" id="ARBA00004141"/>
    </source>
</evidence>
<evidence type="ECO:0000256" key="2">
    <source>
        <dbReference type="ARBA" id="ARBA00005887"/>
    </source>
</evidence>
<dbReference type="InterPro" id="IPR029020">
    <property type="entry name" value="Ammonium/urea_transptr"/>
</dbReference>
<evidence type="ECO:0000256" key="4">
    <source>
        <dbReference type="ARBA" id="ARBA00022692"/>
    </source>
</evidence>
<organism evidence="10 11">
    <name type="scientific">Halocaridina rubra</name>
    <name type="common">Hawaiian red shrimp</name>
    <dbReference type="NCBI Taxonomy" id="373956"/>
    <lineage>
        <taxon>Eukaryota</taxon>
        <taxon>Metazoa</taxon>
        <taxon>Ecdysozoa</taxon>
        <taxon>Arthropoda</taxon>
        <taxon>Crustacea</taxon>
        <taxon>Multicrustacea</taxon>
        <taxon>Malacostraca</taxon>
        <taxon>Eumalacostraca</taxon>
        <taxon>Eucarida</taxon>
        <taxon>Decapoda</taxon>
        <taxon>Pleocyemata</taxon>
        <taxon>Caridea</taxon>
        <taxon>Atyoidea</taxon>
        <taxon>Atyidae</taxon>
        <taxon>Halocaridina</taxon>
    </lineage>
</organism>
<dbReference type="EMBL" id="JAXCGZ010011656">
    <property type="protein sequence ID" value="KAK7074346.1"/>
    <property type="molecule type" value="Genomic_DNA"/>
</dbReference>
<comment type="similarity">
    <text evidence="2">Belongs to the ammonia transporter channel (TC 1.A.11.2) family.</text>
</comment>
<dbReference type="SUPFAM" id="SSF111352">
    <property type="entry name" value="Ammonium transporter"/>
    <property type="match status" value="1"/>
</dbReference>
<dbReference type="GO" id="GO:0097272">
    <property type="term" value="P:ammonium homeostasis"/>
    <property type="evidence" value="ECO:0007669"/>
    <property type="project" value="TreeGrafter"/>
</dbReference>
<keyword evidence="3" id="KW-0813">Transport</keyword>
<protein>
    <submittedName>
        <fullName evidence="10">Ammonium transmembrane transporter activity protein</fullName>
    </submittedName>
</protein>
<dbReference type="AlphaFoldDB" id="A0AAN8ZZB7"/>
<keyword evidence="6 8" id="KW-0472">Membrane</keyword>
<evidence type="ECO:0000259" key="9">
    <source>
        <dbReference type="Pfam" id="PF00909"/>
    </source>
</evidence>
<comment type="caution">
    <text evidence="10">The sequence shown here is derived from an EMBL/GenBank/DDBJ whole genome shotgun (WGS) entry which is preliminary data.</text>
</comment>
<evidence type="ECO:0000256" key="6">
    <source>
        <dbReference type="ARBA" id="ARBA00023136"/>
    </source>
</evidence>
<dbReference type="GO" id="GO:0005886">
    <property type="term" value="C:plasma membrane"/>
    <property type="evidence" value="ECO:0007669"/>
    <property type="project" value="TreeGrafter"/>
</dbReference>
<keyword evidence="4 8" id="KW-0812">Transmembrane</keyword>
<keyword evidence="7" id="KW-0924">Ammonia transport</keyword>
<evidence type="ECO:0000256" key="5">
    <source>
        <dbReference type="ARBA" id="ARBA00022989"/>
    </source>
</evidence>
<proteinExistence type="inferred from homology"/>
<evidence type="ECO:0000256" key="7">
    <source>
        <dbReference type="ARBA" id="ARBA00023177"/>
    </source>
</evidence>
<dbReference type="InterPro" id="IPR024041">
    <property type="entry name" value="NH4_transpt_AmtB-like_dom"/>
</dbReference>
<keyword evidence="11" id="KW-1185">Reference proteome</keyword>